<accession>A0A1H4JL88</accession>
<keyword evidence="2" id="KW-1185">Reference proteome</keyword>
<gene>
    <name evidence="1" type="ORF">SAMN04489727_1997</name>
</gene>
<proteinExistence type="predicted"/>
<dbReference type="OrthoDB" id="149847at2"/>
<dbReference type="STRING" id="208445.SAMN04489727_1997"/>
<dbReference type="InterPro" id="IPR003748">
    <property type="entry name" value="DUF169"/>
</dbReference>
<dbReference type="Pfam" id="PF02596">
    <property type="entry name" value="DUF169"/>
    <property type="match status" value="1"/>
</dbReference>
<evidence type="ECO:0000313" key="1">
    <source>
        <dbReference type="EMBL" id="SEB46917.1"/>
    </source>
</evidence>
<protein>
    <submittedName>
        <fullName evidence="1">Uncharacterized conserved protein, DUF169 family</fullName>
    </submittedName>
</protein>
<sequence length="235" mass="24516">MSHPELATTLTELLGLEQPPVALAMADSPPEGVTATDHAVPSSCTFWREAEKGVFYATAAQHFNCPVGSHVMGFEMPEDVQAQLGGLVQSMCDAQYLDMAEVAKIPAMAKKGAGVVYGPLAELPVAADVVLMWLTPSQAMIYNEATGNASWTASAPGTVSGRPGCTALPLAVTTDEPKMALGCIGMRTFTGIGDDRLLAAVPGDKIEELTAAIEAAVTANAGMRSFYEGHKAQFA</sequence>
<dbReference type="PANTHER" id="PTHR37954">
    <property type="entry name" value="BLL4979 PROTEIN"/>
    <property type="match status" value="1"/>
</dbReference>
<evidence type="ECO:0000313" key="2">
    <source>
        <dbReference type="Proteomes" id="UP000199622"/>
    </source>
</evidence>
<dbReference type="EMBL" id="FNSO01000003">
    <property type="protein sequence ID" value="SEB46917.1"/>
    <property type="molecule type" value="Genomic_DNA"/>
</dbReference>
<dbReference type="PANTHER" id="PTHR37954:SF3">
    <property type="entry name" value="DUF169 DOMAIN-CONTAINING PROTEIN"/>
    <property type="match status" value="1"/>
</dbReference>
<name>A0A1H4JL88_9PSEU</name>
<dbReference type="RefSeq" id="WP_091305588.1">
    <property type="nucleotide sequence ID" value="NZ_FNSO01000003.1"/>
</dbReference>
<dbReference type="Proteomes" id="UP000199622">
    <property type="component" value="Unassembled WGS sequence"/>
</dbReference>
<reference evidence="2" key="1">
    <citation type="submission" date="2016-10" db="EMBL/GenBank/DDBJ databases">
        <authorList>
            <person name="Varghese N."/>
            <person name="Submissions S."/>
        </authorList>
    </citation>
    <scope>NUCLEOTIDE SEQUENCE [LARGE SCALE GENOMIC DNA]</scope>
    <source>
        <strain evidence="2">DSM 44544</strain>
    </source>
</reference>
<organism evidence="1 2">
    <name type="scientific">Amycolatopsis tolypomycina</name>
    <dbReference type="NCBI Taxonomy" id="208445"/>
    <lineage>
        <taxon>Bacteria</taxon>
        <taxon>Bacillati</taxon>
        <taxon>Actinomycetota</taxon>
        <taxon>Actinomycetes</taxon>
        <taxon>Pseudonocardiales</taxon>
        <taxon>Pseudonocardiaceae</taxon>
        <taxon>Amycolatopsis</taxon>
    </lineage>
</organism>
<dbReference type="AlphaFoldDB" id="A0A1H4JL88"/>